<feature type="region of interest" description="Disordered" evidence="3">
    <location>
        <begin position="1"/>
        <end position="20"/>
    </location>
</feature>
<dbReference type="PANTHER" id="PTHR43118:SF1">
    <property type="entry name" value="RHAMNOGALACTURONAN LYASE (EUROFUNG)"/>
    <property type="match status" value="1"/>
</dbReference>
<dbReference type="PANTHER" id="PTHR43118">
    <property type="entry name" value="RHAMNOGALACTURONAN LYASE (EUROFUNG)"/>
    <property type="match status" value="1"/>
</dbReference>
<dbReference type="InterPro" id="IPR003961">
    <property type="entry name" value="FN3_dom"/>
</dbReference>
<organism evidence="6 7">
    <name type="scientific">Microbacterium hominis</name>
    <dbReference type="NCBI Taxonomy" id="162426"/>
    <lineage>
        <taxon>Bacteria</taxon>
        <taxon>Bacillati</taxon>
        <taxon>Actinomycetota</taxon>
        <taxon>Actinomycetes</taxon>
        <taxon>Micrococcales</taxon>
        <taxon>Microbacteriaceae</taxon>
        <taxon>Microbacterium</taxon>
    </lineage>
</organism>
<feature type="domain" description="Cadherin" evidence="4">
    <location>
        <begin position="1886"/>
        <end position="2022"/>
    </location>
</feature>
<dbReference type="InterPro" id="IPR037459">
    <property type="entry name" value="RhgT-like"/>
</dbReference>
<evidence type="ECO:0000313" key="7">
    <source>
        <dbReference type="Proteomes" id="UP000502498"/>
    </source>
</evidence>
<feature type="domain" description="Fibronectin type-III" evidence="5">
    <location>
        <begin position="307"/>
        <end position="394"/>
    </location>
</feature>
<dbReference type="Gene3D" id="2.60.120.430">
    <property type="entry name" value="Galactose-binding lectin"/>
    <property type="match status" value="3"/>
</dbReference>
<dbReference type="InterPro" id="IPR036514">
    <property type="entry name" value="SGNH_hydro_sf"/>
</dbReference>
<reference evidence="6 7" key="1">
    <citation type="submission" date="2020-05" db="EMBL/GenBank/DDBJ databases">
        <title>Strain PA2F3 complete genome.</title>
        <authorList>
            <person name="Kim Y.-S."/>
            <person name="Kim S.-J."/>
            <person name="Jung H.-k."/>
            <person name="Kim S.-E."/>
            <person name="Kim K.-H."/>
        </authorList>
    </citation>
    <scope>NUCLEOTIDE SEQUENCE [LARGE SCALE GENOMIC DNA]</scope>
    <source>
        <strain evidence="6 7">PA2F3</strain>
    </source>
</reference>
<dbReference type="InterPro" id="IPR008979">
    <property type="entry name" value="Galactose-bd-like_sf"/>
</dbReference>
<gene>
    <name evidence="6" type="ORF">HQM25_15255</name>
</gene>
<dbReference type="CDD" id="cd10318">
    <property type="entry name" value="RGL11"/>
    <property type="match status" value="1"/>
</dbReference>
<feature type="domain" description="Fibronectin type-III" evidence="5">
    <location>
        <begin position="1120"/>
        <end position="1207"/>
    </location>
</feature>
<proteinExistence type="predicted"/>
<keyword evidence="1" id="KW-0378">Hydrolase</keyword>
<dbReference type="GO" id="GO:0016020">
    <property type="term" value="C:membrane"/>
    <property type="evidence" value="ECO:0007669"/>
    <property type="project" value="InterPro"/>
</dbReference>
<evidence type="ECO:0000256" key="3">
    <source>
        <dbReference type="SAM" id="MobiDB-lite"/>
    </source>
</evidence>
<name>A0A7D4UCV4_9MICO</name>
<dbReference type="EMBL" id="CP054038">
    <property type="protein sequence ID" value="QKJ21283.1"/>
    <property type="molecule type" value="Genomic_DNA"/>
</dbReference>
<dbReference type="GO" id="GO:0016788">
    <property type="term" value="F:hydrolase activity, acting on ester bonds"/>
    <property type="evidence" value="ECO:0007669"/>
    <property type="project" value="InterPro"/>
</dbReference>
<dbReference type="Proteomes" id="UP000502498">
    <property type="component" value="Chromosome"/>
</dbReference>
<dbReference type="GO" id="GO:0016798">
    <property type="term" value="F:hydrolase activity, acting on glycosyl bonds"/>
    <property type="evidence" value="ECO:0007669"/>
    <property type="project" value="UniProtKB-KW"/>
</dbReference>
<protein>
    <submittedName>
        <fullName evidence="6">Fibronectin type III domain-containing protein</fullName>
    </submittedName>
</protein>
<dbReference type="GO" id="GO:0000272">
    <property type="term" value="P:polysaccharide catabolic process"/>
    <property type="evidence" value="ECO:0007669"/>
    <property type="project" value="UniProtKB-KW"/>
</dbReference>
<evidence type="ECO:0000259" key="4">
    <source>
        <dbReference type="PROSITE" id="PS50268"/>
    </source>
</evidence>
<accession>A0A7D4UCV4</accession>
<keyword evidence="1" id="KW-0326">Glycosidase</keyword>
<feature type="domain" description="Fibronectin type-III" evidence="5">
    <location>
        <begin position="209"/>
        <end position="302"/>
    </location>
</feature>
<evidence type="ECO:0000259" key="5">
    <source>
        <dbReference type="PROSITE" id="PS50853"/>
    </source>
</evidence>
<dbReference type="Gene3D" id="2.60.40.10">
    <property type="entry name" value="Immunoglobulins"/>
    <property type="match status" value="8"/>
</dbReference>
<dbReference type="SUPFAM" id="SSF81296">
    <property type="entry name" value="E set domains"/>
    <property type="match status" value="2"/>
</dbReference>
<sequence>MRPQSARPEHTAVAPPSPPVHRARRIAAATTAAAVVGALLTVAPAGAATAIEPNADGAYLFDFGTGTSPVAEGWIEIDATSLYTEEAGYGITAVTGTALFSRDRTGDQPDPMLGDFLASTDYEFAVDVPDGAYMVKATIGDALASASGTNATISYESVAQPRFTNGRGSSASQTANVVVEDGQLSVRFTGSNLGAYINGLEVAPVVPDAPADVTVSRIAWNAVDLTWSAMADAATYRVLRADVTGDTTGTFAPIAEGLTDPAYSDTSVAVGGSYAYAVVAVSAYDRSSAPSANALSGEIPALAEPEAPADLAVAAVTTDSVALTWSAVANTDTYLVERAAAGSDAFETLATLDAPGYTDTGVDTDQAWTYRVTAQNAAGAASTSVDSAVYIAPAPLPDSDVVTFDFGSGAVADGALPVTAATTFAEEWGYGFTTAPAATPADIDRGTADALRSDFVAVTDSTFEVALGAGDYSVQLIAGDAENATTTTITAEGIAKVLANPQAAGAYLEMAFTLALVDGTLTLEFAGDAASLNALTITRLPARVAGAITTAYITGDSTVQTYDPIAYAPQAGWGQMIDRFFADDIAFANHAIGGRSSKNFITQGRLDEVLRAIRPGDYLFVQFGHNDATQGVDDRYASPEDYKEYLRTYVEGARQRGATPILVTPVSRRSFNADTGLFNVSFPEYVAKMTELAQEEDVLLVDLSLSSREYLNEIGPEAAKAVFLHVDPGVFPNRPAGIVDDTHFQEYGAIQMARLIAQDVAQLDDPLAAEVADIEPPAEVPPAPQNVVAGAISNGGATLQWDAAPTADIYKIYRQAVADPEPTWALVGMVTQTSSIVQGLAEGTAYRYRVVAVNGRGESEPSAAVTFTTKQAKYKFDFQLAGNPLMPGYTEVLPTMGYTAERGFGFETPLSSGAGRDRGPAEGSNDLIRDFMLPGDSSTFTLDVPNGTYSVKTYSGDWIGSTRTSFRVEGREAGTGNAGRASVNDTLRGPFLVTDGQLNVEAYGAAAGTRFNGLEVTPILLGPTGLEVASVDADPEAPSVSLVWDAEPGLTWNVYRQSPFETKPVRVGSVSEPSYVDTTARVGLDYDYYVTAVDQTALESVPSQTVEVSFVDAEVEVPSAPQDLSVVSLDKRELEISWAAPVNTLYYLVFRSEVEGEQGDLVGFAPTSRFTDADVLTTIPYFYTVIGVNAGGAGAASTQLETDAPTVLQRQAEYLDRAPHAMATDEGNLVTWRLLGTDPASVAFHVYRDGKRITDEPVTGSTNLLDADGDADSIYFVTALTGTGVLNEVETTETDEFGVQTSAYLSIPLQKPADAYTKDGQPYSYSANDASVGDVDGDGQYEYLVKWYPSNAKDNSQAGYTGNVYVDAYRLDGTRLWRVDLGVNIRAGAHYTDLMFYDFDGNGTAELITRTADGTIDGVGQPIGNASADHRNSSGYVLTGPEFLTVFDGQTGAAIDTIDFIPPRGDVGAWGDAYGNRVDRFLASVAYLDGETPSAIFSRGYYTRAVIGAYDFDGENLSSRWVIDSNEEGAEGLYGEGYHSMSVADVDGDSKDEVIFGSATVDDDGTLLYATGLGHGDAQHVSDLDPSRPGLEMFSVHENMNAAGNRGATFRDSRTGEILWDVPATVDTGRGASGDIDPRYEGAESWVIGGDAAWNTREGYLMSASGERIAETIPAANFVAWFDGDPLREIVDHAFNQEEYWGYPTISKWNWETEHEEVILADEGARSNNGTKGTPNIQGDLFGDWREEIAWRSADSSELRIYSTTEATEYRIPTLMHDMQYRVAVAWQNTGYNQPPWPSFFIGDGMDAAPLPQIAVTGAPTGSADTTAPVVTGLPEEGTLLPSTGSFSVDVAATDAESGVRNLDIAFDGVPVAPGEVIELAEKVGVHTLSVNAVDHAGNVTAASVQLRVFDDEGATQVPGRGVLSSDSGWEDGLHDGTFTISMNLWHGVNGGVFRLYENGTLIATKLLDANSPTAQLTTVEVAGKDNGSYVYTGELINAVGSTATTSVTVKVVDATPGTPVLSHDNRDKDGDYTVTANLWWGTNATSYTLFENGVLIDEQPLVAASPNAQHASTAIAGRAPGTYTYVAEFANAAGTTASKAVTVTVK</sequence>
<keyword evidence="2" id="KW-0119">Carbohydrate metabolism</keyword>
<dbReference type="PROSITE" id="PS50268">
    <property type="entry name" value="CADHERIN_2"/>
    <property type="match status" value="1"/>
</dbReference>
<dbReference type="InterPro" id="IPR041624">
    <property type="entry name" value="RGI_lyase"/>
</dbReference>
<dbReference type="GO" id="GO:0005509">
    <property type="term" value="F:calcium ion binding"/>
    <property type="evidence" value="ECO:0007669"/>
    <property type="project" value="InterPro"/>
</dbReference>
<dbReference type="PROSITE" id="PS50853">
    <property type="entry name" value="FN3"/>
    <property type="match status" value="4"/>
</dbReference>
<dbReference type="InterPro" id="IPR002126">
    <property type="entry name" value="Cadherin-like_dom"/>
</dbReference>
<dbReference type="InterPro" id="IPR049366">
    <property type="entry name" value="RGL11_C"/>
</dbReference>
<dbReference type="SUPFAM" id="SSF69318">
    <property type="entry name" value="Integrin alpha N-terminal domain"/>
    <property type="match status" value="1"/>
</dbReference>
<feature type="domain" description="Fibronectin type-III" evidence="5">
    <location>
        <begin position="783"/>
        <end position="872"/>
    </location>
</feature>
<keyword evidence="2" id="KW-0624">Polysaccharide degradation</keyword>
<dbReference type="CDD" id="cd01821">
    <property type="entry name" value="Rhamnogalacturan_acetylesterase_like"/>
    <property type="match status" value="1"/>
</dbReference>
<evidence type="ECO:0000313" key="6">
    <source>
        <dbReference type="EMBL" id="QKJ21283.1"/>
    </source>
</evidence>
<dbReference type="CDD" id="cd00063">
    <property type="entry name" value="FN3"/>
    <property type="match status" value="2"/>
</dbReference>
<dbReference type="SMART" id="SM00060">
    <property type="entry name" value="FN3"/>
    <property type="match status" value="5"/>
</dbReference>
<dbReference type="InterPro" id="IPR036116">
    <property type="entry name" value="FN3_sf"/>
</dbReference>
<dbReference type="Pfam" id="PF21348">
    <property type="entry name" value="RGL11_C"/>
    <property type="match status" value="1"/>
</dbReference>
<dbReference type="SUPFAM" id="SSF49265">
    <property type="entry name" value="Fibronectin type III"/>
    <property type="match status" value="2"/>
</dbReference>
<dbReference type="InterPro" id="IPR001087">
    <property type="entry name" value="GDSL"/>
</dbReference>
<dbReference type="InterPro" id="IPR049033">
    <property type="entry name" value="AGA-YXIM_GBD"/>
</dbReference>
<dbReference type="Gene3D" id="3.40.50.1110">
    <property type="entry name" value="SGNH hydrolase"/>
    <property type="match status" value="1"/>
</dbReference>
<dbReference type="InterPro" id="IPR028994">
    <property type="entry name" value="Integrin_alpha_N"/>
</dbReference>
<dbReference type="InterPro" id="IPR013783">
    <property type="entry name" value="Ig-like_fold"/>
</dbReference>
<dbReference type="GO" id="GO:0007156">
    <property type="term" value="P:homophilic cell adhesion via plasma membrane adhesion molecules"/>
    <property type="evidence" value="ECO:0007669"/>
    <property type="project" value="InterPro"/>
</dbReference>
<evidence type="ECO:0000256" key="1">
    <source>
        <dbReference type="ARBA" id="ARBA00023295"/>
    </source>
</evidence>
<dbReference type="SUPFAM" id="SSF49785">
    <property type="entry name" value="Galactose-binding domain-like"/>
    <property type="match status" value="3"/>
</dbReference>
<dbReference type="Pfam" id="PF21254">
    <property type="entry name" value="AGA-YXIM_GBD"/>
    <property type="match status" value="3"/>
</dbReference>
<dbReference type="Pfam" id="PF00657">
    <property type="entry name" value="Lipase_GDSL"/>
    <property type="match status" value="1"/>
</dbReference>
<dbReference type="SUPFAM" id="SSF52266">
    <property type="entry name" value="SGNH hydrolase"/>
    <property type="match status" value="1"/>
</dbReference>
<dbReference type="Pfam" id="PF18370">
    <property type="entry name" value="RGI_lyase"/>
    <property type="match status" value="1"/>
</dbReference>
<dbReference type="InterPro" id="IPR014756">
    <property type="entry name" value="Ig_E-set"/>
</dbReference>
<evidence type="ECO:0000256" key="2">
    <source>
        <dbReference type="ARBA" id="ARBA00023326"/>
    </source>
</evidence>
<dbReference type="InterPro" id="IPR034641">
    <property type="entry name" value="RGL11"/>
</dbReference>
<dbReference type="Pfam" id="PF00041">
    <property type="entry name" value="fn3"/>
    <property type="match status" value="1"/>
</dbReference>